<comment type="caution">
    <text evidence="6">The sequence shown here is derived from an EMBL/GenBank/DDBJ whole genome shotgun (WGS) entry which is preliminary data.</text>
</comment>
<evidence type="ECO:0000256" key="2">
    <source>
        <dbReference type="ARBA" id="ARBA00022723"/>
    </source>
</evidence>
<gene>
    <name evidence="6" type="ORF">DdX_07881</name>
</gene>
<organism evidence="6 7">
    <name type="scientific">Ditylenchus destructor</name>
    <dbReference type="NCBI Taxonomy" id="166010"/>
    <lineage>
        <taxon>Eukaryota</taxon>
        <taxon>Metazoa</taxon>
        <taxon>Ecdysozoa</taxon>
        <taxon>Nematoda</taxon>
        <taxon>Chromadorea</taxon>
        <taxon>Rhabditida</taxon>
        <taxon>Tylenchina</taxon>
        <taxon>Tylenchomorpha</taxon>
        <taxon>Sphaerularioidea</taxon>
        <taxon>Anguinidae</taxon>
        <taxon>Anguininae</taxon>
        <taxon>Ditylenchus</taxon>
    </lineage>
</organism>
<proteinExistence type="predicted"/>
<name>A0AAD4N8R9_9BILA</name>
<keyword evidence="3" id="KW-0863">Zinc-finger</keyword>
<accession>A0AAD4N8R9</accession>
<dbReference type="Proteomes" id="UP001201812">
    <property type="component" value="Unassembled WGS sequence"/>
</dbReference>
<dbReference type="PANTHER" id="PTHR46481:SF10">
    <property type="entry name" value="ZINC FINGER BED DOMAIN-CONTAINING PROTEIN 39"/>
    <property type="match status" value="1"/>
</dbReference>
<dbReference type="GO" id="GO:0008270">
    <property type="term" value="F:zinc ion binding"/>
    <property type="evidence" value="ECO:0007669"/>
    <property type="project" value="UniProtKB-KW"/>
</dbReference>
<keyword evidence="5" id="KW-0539">Nucleus</keyword>
<evidence type="ECO:0000256" key="4">
    <source>
        <dbReference type="ARBA" id="ARBA00022833"/>
    </source>
</evidence>
<dbReference type="EMBL" id="JAKKPZ010000011">
    <property type="protein sequence ID" value="KAI1715561.1"/>
    <property type="molecule type" value="Genomic_DNA"/>
</dbReference>
<keyword evidence="4" id="KW-0862">Zinc</keyword>
<dbReference type="PANTHER" id="PTHR46481">
    <property type="entry name" value="ZINC FINGER BED DOMAIN-CONTAINING PROTEIN 4"/>
    <property type="match status" value="1"/>
</dbReference>
<reference evidence="6" key="1">
    <citation type="submission" date="2022-01" db="EMBL/GenBank/DDBJ databases">
        <title>Genome Sequence Resource for Two Populations of Ditylenchus destructor, the Migratory Endoparasitic Phytonematode.</title>
        <authorList>
            <person name="Zhang H."/>
            <person name="Lin R."/>
            <person name="Xie B."/>
        </authorList>
    </citation>
    <scope>NUCLEOTIDE SEQUENCE</scope>
    <source>
        <strain evidence="6">BazhouSP</strain>
    </source>
</reference>
<evidence type="ECO:0000313" key="6">
    <source>
        <dbReference type="EMBL" id="KAI1715561.1"/>
    </source>
</evidence>
<keyword evidence="7" id="KW-1185">Reference proteome</keyword>
<evidence type="ECO:0000256" key="1">
    <source>
        <dbReference type="ARBA" id="ARBA00004123"/>
    </source>
</evidence>
<dbReference type="GO" id="GO:0005634">
    <property type="term" value="C:nucleus"/>
    <property type="evidence" value="ECO:0007669"/>
    <property type="project" value="UniProtKB-SubCell"/>
</dbReference>
<dbReference type="SUPFAM" id="SSF53098">
    <property type="entry name" value="Ribonuclease H-like"/>
    <property type="match status" value="1"/>
</dbReference>
<evidence type="ECO:0000256" key="5">
    <source>
        <dbReference type="ARBA" id="ARBA00023242"/>
    </source>
</evidence>
<dbReference type="InterPro" id="IPR012337">
    <property type="entry name" value="RNaseH-like_sf"/>
</dbReference>
<dbReference type="AlphaFoldDB" id="A0AAD4N8R9"/>
<evidence type="ECO:0000256" key="3">
    <source>
        <dbReference type="ARBA" id="ARBA00022771"/>
    </source>
</evidence>
<dbReference type="InterPro" id="IPR052035">
    <property type="entry name" value="ZnF_BED_domain_contain"/>
</dbReference>
<protein>
    <submittedName>
        <fullName evidence="6">Zinc finger BED domain-containing protein 1-like</fullName>
    </submittedName>
</protein>
<comment type="subcellular location">
    <subcellularLocation>
        <location evidence="1">Nucleus</location>
    </subcellularLocation>
</comment>
<sequence length="233" mass="26009">MLSFAVFRRIGTNKAHRSEDRKKGKFYRGFFIWCPSGLDPLQTATAPLRLNTGCELDSRRVLFKAQRLQHTATPSGLTVQPRIKSPSFLSVTVHFCDENFIRHDKVLAATSIEGDHTADNISSVLANELESNEMDMSKILAMVRDDASVMKKSAGLLSLDSFQCACHFLNLAVSDVLFPKNIENSSADVKRMVDKCKDWIAFLRTAAGSALLARHQKEKDVTQNKIPAVRILI</sequence>
<keyword evidence="2" id="KW-0479">Metal-binding</keyword>
<evidence type="ECO:0000313" key="7">
    <source>
        <dbReference type="Proteomes" id="UP001201812"/>
    </source>
</evidence>